<dbReference type="PROSITE" id="PS50868">
    <property type="entry name" value="POST_SET"/>
    <property type="match status" value="1"/>
</dbReference>
<dbReference type="RefSeq" id="WP_200357435.1">
    <property type="nucleotide sequence ID" value="NZ_JAENIL010000043.1"/>
</dbReference>
<keyword evidence="3" id="KW-0489">Methyltransferase</keyword>
<dbReference type="GO" id="GO:0005694">
    <property type="term" value="C:chromosome"/>
    <property type="evidence" value="ECO:0007669"/>
    <property type="project" value="UniProtKB-SubCell"/>
</dbReference>
<dbReference type="Gene3D" id="2.170.270.10">
    <property type="entry name" value="SET domain"/>
    <property type="match status" value="1"/>
</dbReference>
<dbReference type="PROSITE" id="PS50280">
    <property type="entry name" value="SET"/>
    <property type="match status" value="1"/>
</dbReference>
<dbReference type="InterPro" id="IPR046341">
    <property type="entry name" value="SET_dom_sf"/>
</dbReference>
<evidence type="ECO:0000313" key="9">
    <source>
        <dbReference type="EMBL" id="MBK1879222.1"/>
    </source>
</evidence>
<evidence type="ECO:0000256" key="1">
    <source>
        <dbReference type="ARBA" id="ARBA00004286"/>
    </source>
</evidence>
<feature type="domain" description="Post-SET" evidence="8">
    <location>
        <begin position="156"/>
        <end position="172"/>
    </location>
</feature>
<evidence type="ECO:0000259" key="8">
    <source>
        <dbReference type="PROSITE" id="PS50868"/>
    </source>
</evidence>
<dbReference type="InterPro" id="IPR050777">
    <property type="entry name" value="SET2_Histone-Lys_MeTrsfase"/>
</dbReference>
<dbReference type="PANTHER" id="PTHR22884">
    <property type="entry name" value="SET DOMAIN PROTEINS"/>
    <property type="match status" value="1"/>
</dbReference>
<protein>
    <submittedName>
        <fullName evidence="9">SET domain-containing protein-lysine N-methyltransferase</fullName>
    </submittedName>
</protein>
<dbReference type="InterPro" id="IPR001214">
    <property type="entry name" value="SET_dom"/>
</dbReference>
<gene>
    <name evidence="9" type="ORF">JIN87_20215</name>
</gene>
<evidence type="ECO:0000256" key="4">
    <source>
        <dbReference type="ARBA" id="ARBA00022679"/>
    </source>
</evidence>
<proteinExistence type="predicted"/>
<accession>A0A934S3Q4</accession>
<comment type="subcellular location">
    <subcellularLocation>
        <location evidence="1">Chromosome</location>
    </subcellularLocation>
</comment>
<keyword evidence="4" id="KW-0808">Transferase</keyword>
<evidence type="ECO:0000256" key="5">
    <source>
        <dbReference type="ARBA" id="ARBA00022691"/>
    </source>
</evidence>
<sequence>MGKDSKKKKSSKKKKAPVYLGLDKNGEPPEFPYVRASSSSIHNRGLFAATDIPEDDYVIQYLGEIIKKKESTQRANAQHDLSQTEDVGSVYIFELDDKTDIDGNFDWNIARLANHSCSPNCEAQNVEGEIWLVSLREIEEGEEITFDYGYALEHWEDHPCLCGSDNCVGHIVRKEDWNKLEKLKKRRKKKKVS</sequence>
<dbReference type="InterPro" id="IPR003616">
    <property type="entry name" value="Post-SET_dom"/>
</dbReference>
<evidence type="ECO:0000313" key="10">
    <source>
        <dbReference type="Proteomes" id="UP000617628"/>
    </source>
</evidence>
<organism evidence="9 10">
    <name type="scientific">Pelagicoccus mobilis</name>
    <dbReference type="NCBI Taxonomy" id="415221"/>
    <lineage>
        <taxon>Bacteria</taxon>
        <taxon>Pseudomonadati</taxon>
        <taxon>Verrucomicrobiota</taxon>
        <taxon>Opitutia</taxon>
        <taxon>Puniceicoccales</taxon>
        <taxon>Pelagicoccaceae</taxon>
        <taxon>Pelagicoccus</taxon>
    </lineage>
</organism>
<keyword evidence="5" id="KW-0949">S-adenosyl-L-methionine</keyword>
<dbReference type="Pfam" id="PF00856">
    <property type="entry name" value="SET"/>
    <property type="match status" value="1"/>
</dbReference>
<keyword evidence="2" id="KW-0158">Chromosome</keyword>
<comment type="caution">
    <text evidence="9">The sequence shown here is derived from an EMBL/GenBank/DDBJ whole genome shotgun (WGS) entry which is preliminary data.</text>
</comment>
<dbReference type="SMART" id="SM00317">
    <property type="entry name" value="SET"/>
    <property type="match status" value="1"/>
</dbReference>
<feature type="compositionally biased region" description="Basic residues" evidence="6">
    <location>
        <begin position="1"/>
        <end position="16"/>
    </location>
</feature>
<dbReference type="AlphaFoldDB" id="A0A934S3Q4"/>
<evidence type="ECO:0000259" key="7">
    <source>
        <dbReference type="PROSITE" id="PS50280"/>
    </source>
</evidence>
<evidence type="ECO:0000256" key="6">
    <source>
        <dbReference type="SAM" id="MobiDB-lite"/>
    </source>
</evidence>
<dbReference type="Proteomes" id="UP000617628">
    <property type="component" value="Unassembled WGS sequence"/>
</dbReference>
<dbReference type="SUPFAM" id="SSF82199">
    <property type="entry name" value="SET domain"/>
    <property type="match status" value="1"/>
</dbReference>
<evidence type="ECO:0000256" key="2">
    <source>
        <dbReference type="ARBA" id="ARBA00022454"/>
    </source>
</evidence>
<name>A0A934S3Q4_9BACT</name>
<dbReference type="GO" id="GO:0008168">
    <property type="term" value="F:methyltransferase activity"/>
    <property type="evidence" value="ECO:0007669"/>
    <property type="project" value="UniProtKB-KW"/>
</dbReference>
<dbReference type="GO" id="GO:0032259">
    <property type="term" value="P:methylation"/>
    <property type="evidence" value="ECO:0007669"/>
    <property type="project" value="UniProtKB-KW"/>
</dbReference>
<evidence type="ECO:0000256" key="3">
    <source>
        <dbReference type="ARBA" id="ARBA00022603"/>
    </source>
</evidence>
<dbReference type="EMBL" id="JAENIL010000043">
    <property type="protein sequence ID" value="MBK1879222.1"/>
    <property type="molecule type" value="Genomic_DNA"/>
</dbReference>
<reference evidence="9" key="1">
    <citation type="submission" date="2021-01" db="EMBL/GenBank/DDBJ databases">
        <title>Modified the classification status of verrucomicrobia.</title>
        <authorList>
            <person name="Feng X."/>
        </authorList>
    </citation>
    <scope>NUCLEOTIDE SEQUENCE</scope>
    <source>
        <strain evidence="9">KCTC 13126</strain>
    </source>
</reference>
<feature type="domain" description="SET" evidence="7">
    <location>
        <begin position="30"/>
        <end position="149"/>
    </location>
</feature>
<feature type="region of interest" description="Disordered" evidence="6">
    <location>
        <begin position="1"/>
        <end position="30"/>
    </location>
</feature>
<keyword evidence="10" id="KW-1185">Reference proteome</keyword>